<sequence>MSEHIIIGHYNGQPTVTSREVAEHFKKEHRHVIESIRSIISENSELTSMFYETTYTAGTGRAYPMYQMNRDGFTLLAMGFTGKDALEWKLKYIRAFNMMEEKLKVKEIQAAMPKVDARMMEAQARLNNSRVDTAKLLMQMGDKAALYHNREQCYQLALCTLAGKQPDEDMLPAGRHFYLKDSNAN</sequence>
<name>A0A921II09_9FIRM</name>
<evidence type="ECO:0000313" key="1">
    <source>
        <dbReference type="EMBL" id="HJG27124.1"/>
    </source>
</evidence>
<protein>
    <submittedName>
        <fullName evidence="1">Rha family transcriptional regulator</fullName>
    </submittedName>
</protein>
<organism evidence="1 2">
    <name type="scientific">Subdoligranulum variabile</name>
    <dbReference type="NCBI Taxonomy" id="214851"/>
    <lineage>
        <taxon>Bacteria</taxon>
        <taxon>Bacillati</taxon>
        <taxon>Bacillota</taxon>
        <taxon>Clostridia</taxon>
        <taxon>Eubacteriales</taxon>
        <taxon>Oscillospiraceae</taxon>
        <taxon>Subdoligranulum</taxon>
    </lineage>
</organism>
<reference evidence="1" key="2">
    <citation type="submission" date="2021-09" db="EMBL/GenBank/DDBJ databases">
        <authorList>
            <person name="Gilroy R."/>
        </authorList>
    </citation>
    <scope>NUCLEOTIDE SEQUENCE</scope>
    <source>
        <strain evidence="1">ChiBcec21-2208</strain>
    </source>
</reference>
<dbReference type="NCBIfam" id="TIGR02681">
    <property type="entry name" value="phage_pRha"/>
    <property type="match status" value="1"/>
</dbReference>
<dbReference type="EMBL" id="DYVE01000016">
    <property type="protein sequence ID" value="HJG27124.1"/>
    <property type="molecule type" value="Genomic_DNA"/>
</dbReference>
<dbReference type="Proteomes" id="UP000782880">
    <property type="component" value="Unassembled WGS sequence"/>
</dbReference>
<reference evidence="1" key="1">
    <citation type="journal article" date="2021" name="PeerJ">
        <title>Extensive microbial diversity within the chicken gut microbiome revealed by metagenomics and culture.</title>
        <authorList>
            <person name="Gilroy R."/>
            <person name="Ravi A."/>
            <person name="Getino M."/>
            <person name="Pursley I."/>
            <person name="Horton D.L."/>
            <person name="Alikhan N.F."/>
            <person name="Baker D."/>
            <person name="Gharbi K."/>
            <person name="Hall N."/>
            <person name="Watson M."/>
            <person name="Adriaenssens E.M."/>
            <person name="Foster-Nyarko E."/>
            <person name="Jarju S."/>
            <person name="Secka A."/>
            <person name="Antonio M."/>
            <person name="Oren A."/>
            <person name="Chaudhuri R.R."/>
            <person name="La Ragione R."/>
            <person name="Hildebrand F."/>
            <person name="Pallen M.J."/>
        </authorList>
    </citation>
    <scope>NUCLEOTIDE SEQUENCE</scope>
    <source>
        <strain evidence="1">ChiBcec21-2208</strain>
    </source>
</reference>
<comment type="caution">
    <text evidence="1">The sequence shown here is derived from an EMBL/GenBank/DDBJ whole genome shotgun (WGS) entry which is preliminary data.</text>
</comment>
<gene>
    <name evidence="1" type="ORF">K8V20_00535</name>
</gene>
<dbReference type="Pfam" id="PF09669">
    <property type="entry name" value="Phage_pRha"/>
    <property type="match status" value="1"/>
</dbReference>
<dbReference type="InterPro" id="IPR014054">
    <property type="entry name" value="Phage_regulatory_Rha"/>
</dbReference>
<proteinExistence type="predicted"/>
<dbReference type="AlphaFoldDB" id="A0A921II09"/>
<accession>A0A921II09</accession>
<evidence type="ECO:0000313" key="2">
    <source>
        <dbReference type="Proteomes" id="UP000782880"/>
    </source>
</evidence>